<evidence type="ECO:0000256" key="1">
    <source>
        <dbReference type="ARBA" id="ARBA00022553"/>
    </source>
</evidence>
<keyword evidence="1 6" id="KW-0597">Phosphoprotein</keyword>
<keyword evidence="5" id="KW-0804">Transcription</keyword>
<dbReference type="InterPro" id="IPR016032">
    <property type="entry name" value="Sig_transdc_resp-reg_C-effctor"/>
</dbReference>
<dbReference type="SUPFAM" id="SSF52172">
    <property type="entry name" value="CheY-like"/>
    <property type="match status" value="1"/>
</dbReference>
<evidence type="ECO:0000313" key="9">
    <source>
        <dbReference type="Proteomes" id="UP000196005"/>
    </source>
</evidence>
<keyword evidence="2" id="KW-0902">Two-component regulatory system</keyword>
<evidence type="ECO:0000259" key="7">
    <source>
        <dbReference type="PROSITE" id="PS50110"/>
    </source>
</evidence>
<dbReference type="GO" id="GO:0005829">
    <property type="term" value="C:cytosol"/>
    <property type="evidence" value="ECO:0007669"/>
    <property type="project" value="TreeGrafter"/>
</dbReference>
<dbReference type="SMART" id="SM00448">
    <property type="entry name" value="REC"/>
    <property type="match status" value="1"/>
</dbReference>
<evidence type="ECO:0000256" key="4">
    <source>
        <dbReference type="ARBA" id="ARBA00023125"/>
    </source>
</evidence>
<dbReference type="Pfam" id="PF00072">
    <property type="entry name" value="Response_reg"/>
    <property type="match status" value="1"/>
</dbReference>
<gene>
    <name evidence="8" type="ORF">Sdiek1_1347</name>
</gene>
<dbReference type="SMART" id="SM00862">
    <property type="entry name" value="Trans_reg_C"/>
    <property type="match status" value="1"/>
</dbReference>
<keyword evidence="4" id="KW-0238">DNA-binding</keyword>
<dbReference type="GO" id="GO:0006355">
    <property type="term" value="P:regulation of DNA-templated transcription"/>
    <property type="evidence" value="ECO:0007669"/>
    <property type="project" value="InterPro"/>
</dbReference>
<dbReference type="PANTHER" id="PTHR48111:SF1">
    <property type="entry name" value="TWO-COMPONENT RESPONSE REGULATOR ORR33"/>
    <property type="match status" value="1"/>
</dbReference>
<sequence>MSKILLLEDDYLLSETLKSLLMGEGFEVVHASDGEEALTYSYENSFDLYLFDINVPLLNGLDLLKLLRESGDTTPAFFISAYKDIQTITKAFDSACDDYIKKPFEFDELLVRIKAHILKKNPLLAYGSITYDLLNKRIFQQDKEVDLGSVEKEIFDLLLRNLNQTVLKEQFFDVMEKPSDSALRVHITKLKQRFSLQIINIKGIGYRLEKI</sequence>
<dbReference type="InterPro" id="IPR036388">
    <property type="entry name" value="WH-like_DNA-bd_sf"/>
</dbReference>
<dbReference type="InterPro" id="IPR039420">
    <property type="entry name" value="WalR-like"/>
</dbReference>
<dbReference type="InterPro" id="IPR001867">
    <property type="entry name" value="OmpR/PhoB-type_DNA-bd"/>
</dbReference>
<keyword evidence="3" id="KW-0805">Transcription regulation</keyword>
<evidence type="ECO:0000313" key="8">
    <source>
        <dbReference type="EMBL" id="ARU48511.1"/>
    </source>
</evidence>
<dbReference type="EMBL" id="CP021416">
    <property type="protein sequence ID" value="ARU48511.1"/>
    <property type="molecule type" value="Genomic_DNA"/>
</dbReference>
<dbReference type="SUPFAM" id="SSF46894">
    <property type="entry name" value="C-terminal effector domain of the bipartite response regulators"/>
    <property type="match status" value="1"/>
</dbReference>
<evidence type="ECO:0000256" key="6">
    <source>
        <dbReference type="PROSITE-ProRule" id="PRU00169"/>
    </source>
</evidence>
<evidence type="ECO:0000256" key="2">
    <source>
        <dbReference type="ARBA" id="ARBA00023012"/>
    </source>
</evidence>
<dbReference type="AlphaFoldDB" id="A0A1Y0HK77"/>
<dbReference type="Gene3D" id="1.10.10.10">
    <property type="entry name" value="Winged helix-like DNA-binding domain superfamily/Winged helix DNA-binding domain"/>
    <property type="match status" value="1"/>
</dbReference>
<reference evidence="9" key="1">
    <citation type="submission" date="2017-05" db="EMBL/GenBank/DDBJ databases">
        <title>Dechlorination kinetics govern the competition between two new strains of the genus Sulfurospirillum.</title>
        <authorList>
            <person name="Buttet G.F."/>
            <person name="Murray A.M."/>
            <person name="Goris T."/>
            <person name="Burion M."/>
            <person name="Lin B."/>
            <person name="Rolle M."/>
            <person name="Maillard J."/>
        </authorList>
    </citation>
    <scope>NUCLEOTIDE SEQUENCE [LARGE SCALE GENOMIC DNA]</scope>
    <source>
        <strain evidence="9">SL2-1</strain>
    </source>
</reference>
<evidence type="ECO:0000256" key="3">
    <source>
        <dbReference type="ARBA" id="ARBA00023015"/>
    </source>
</evidence>
<protein>
    <submittedName>
        <fullName evidence="8">Transcriptional regulatory protein KdpE</fullName>
    </submittedName>
</protein>
<organism evidence="8 9">
    <name type="scientific">Sulfurospirillum diekertiae</name>
    <dbReference type="NCBI Taxonomy" id="1854492"/>
    <lineage>
        <taxon>Bacteria</taxon>
        <taxon>Pseudomonadati</taxon>
        <taxon>Campylobacterota</taxon>
        <taxon>Epsilonproteobacteria</taxon>
        <taxon>Campylobacterales</taxon>
        <taxon>Sulfurospirillaceae</taxon>
        <taxon>Sulfurospirillum</taxon>
    </lineage>
</organism>
<dbReference type="KEGG" id="suls:Sdiek1_1347"/>
<dbReference type="PROSITE" id="PS50110">
    <property type="entry name" value="RESPONSE_REGULATORY"/>
    <property type="match status" value="1"/>
</dbReference>
<proteinExistence type="predicted"/>
<dbReference type="Gene3D" id="3.40.50.2300">
    <property type="match status" value="1"/>
</dbReference>
<keyword evidence="9" id="KW-1185">Reference proteome</keyword>
<dbReference type="GO" id="GO:0000156">
    <property type="term" value="F:phosphorelay response regulator activity"/>
    <property type="evidence" value="ECO:0007669"/>
    <property type="project" value="TreeGrafter"/>
</dbReference>
<feature type="modified residue" description="4-aspartylphosphate" evidence="6">
    <location>
        <position position="52"/>
    </location>
</feature>
<dbReference type="RefSeq" id="WP_087438459.1">
    <property type="nucleotide sequence ID" value="NZ_CP021416.1"/>
</dbReference>
<dbReference type="GO" id="GO:0032993">
    <property type="term" value="C:protein-DNA complex"/>
    <property type="evidence" value="ECO:0007669"/>
    <property type="project" value="TreeGrafter"/>
</dbReference>
<dbReference type="GO" id="GO:0000976">
    <property type="term" value="F:transcription cis-regulatory region binding"/>
    <property type="evidence" value="ECO:0007669"/>
    <property type="project" value="TreeGrafter"/>
</dbReference>
<feature type="domain" description="Response regulatory" evidence="7">
    <location>
        <begin position="3"/>
        <end position="117"/>
    </location>
</feature>
<evidence type="ECO:0000256" key="5">
    <source>
        <dbReference type="ARBA" id="ARBA00023163"/>
    </source>
</evidence>
<dbReference type="InterPro" id="IPR011006">
    <property type="entry name" value="CheY-like_superfamily"/>
</dbReference>
<name>A0A1Y0HK77_9BACT</name>
<accession>A0A1Y0HK77</accession>
<dbReference type="OrthoDB" id="8912111at2"/>
<dbReference type="PANTHER" id="PTHR48111">
    <property type="entry name" value="REGULATOR OF RPOS"/>
    <property type="match status" value="1"/>
</dbReference>
<dbReference type="InterPro" id="IPR001789">
    <property type="entry name" value="Sig_transdc_resp-reg_receiver"/>
</dbReference>
<dbReference type="Proteomes" id="UP000196005">
    <property type="component" value="Chromosome"/>
</dbReference>